<evidence type="ECO:0000256" key="15">
    <source>
        <dbReference type="ARBA" id="ARBA00023268"/>
    </source>
</evidence>
<keyword evidence="14" id="KW-0233">DNA recombination</keyword>
<evidence type="ECO:0000259" key="16">
    <source>
        <dbReference type="PROSITE" id="PS50994"/>
    </source>
</evidence>
<dbReference type="Pfam" id="PF08284">
    <property type="entry name" value="RVP_2"/>
    <property type="match status" value="1"/>
</dbReference>
<dbReference type="InterPro" id="IPR050951">
    <property type="entry name" value="Retrovirus_Pol_polyprotein"/>
</dbReference>
<evidence type="ECO:0000256" key="13">
    <source>
        <dbReference type="ARBA" id="ARBA00023125"/>
    </source>
</evidence>
<evidence type="ECO:0000256" key="9">
    <source>
        <dbReference type="ARBA" id="ARBA00022842"/>
    </source>
</evidence>
<dbReference type="Gene3D" id="3.10.10.10">
    <property type="entry name" value="HIV Type 1 Reverse Transcriptase, subunit A, domain 1"/>
    <property type="match status" value="1"/>
</dbReference>
<dbReference type="GO" id="GO:0003677">
    <property type="term" value="F:DNA binding"/>
    <property type="evidence" value="ECO:0007669"/>
    <property type="project" value="UniProtKB-KW"/>
</dbReference>
<dbReference type="GO" id="GO:0006508">
    <property type="term" value="P:proteolysis"/>
    <property type="evidence" value="ECO:0007669"/>
    <property type="project" value="UniProtKB-KW"/>
</dbReference>
<dbReference type="InterPro" id="IPR041588">
    <property type="entry name" value="Integrase_H2C2"/>
</dbReference>
<dbReference type="GO" id="GO:0003964">
    <property type="term" value="F:RNA-directed DNA polymerase activity"/>
    <property type="evidence" value="ECO:0007669"/>
    <property type="project" value="UniProtKB-KW"/>
</dbReference>
<evidence type="ECO:0000256" key="10">
    <source>
        <dbReference type="ARBA" id="ARBA00022908"/>
    </source>
</evidence>
<dbReference type="InterPro" id="IPR041577">
    <property type="entry name" value="RT_RNaseH_2"/>
</dbReference>
<accession>A0AAQ3X265</accession>
<dbReference type="InterPro" id="IPR001584">
    <property type="entry name" value="Integrase_cat-core"/>
</dbReference>
<keyword evidence="7" id="KW-0255">Endonuclease</keyword>
<evidence type="ECO:0000256" key="8">
    <source>
        <dbReference type="ARBA" id="ARBA00022801"/>
    </source>
</evidence>
<protein>
    <recommendedName>
        <fullName evidence="16">Integrase catalytic domain-containing protein</fullName>
    </recommendedName>
</protein>
<dbReference type="InterPro" id="IPR021109">
    <property type="entry name" value="Peptidase_aspartic_dom_sf"/>
</dbReference>
<dbReference type="GO" id="GO:0015074">
    <property type="term" value="P:DNA integration"/>
    <property type="evidence" value="ECO:0007669"/>
    <property type="project" value="UniProtKB-KW"/>
</dbReference>
<evidence type="ECO:0000313" key="18">
    <source>
        <dbReference type="Proteomes" id="UP001341281"/>
    </source>
</evidence>
<dbReference type="Gene3D" id="2.40.70.10">
    <property type="entry name" value="Acid Proteases"/>
    <property type="match status" value="1"/>
</dbReference>
<dbReference type="PROSITE" id="PS50994">
    <property type="entry name" value="INTEGRASE"/>
    <property type="match status" value="1"/>
</dbReference>
<keyword evidence="13" id="KW-0238">DNA-binding</keyword>
<dbReference type="Pfam" id="PF00078">
    <property type="entry name" value="RVT_1"/>
    <property type="match status" value="1"/>
</dbReference>
<proteinExistence type="predicted"/>
<dbReference type="FunFam" id="3.30.70.270:FF:000020">
    <property type="entry name" value="Transposon Tf2-6 polyprotein-like Protein"/>
    <property type="match status" value="1"/>
</dbReference>
<dbReference type="GO" id="GO:0046872">
    <property type="term" value="F:metal ion binding"/>
    <property type="evidence" value="ECO:0007669"/>
    <property type="project" value="UniProtKB-KW"/>
</dbReference>
<dbReference type="InterPro" id="IPR043502">
    <property type="entry name" value="DNA/RNA_pol_sf"/>
</dbReference>
<dbReference type="Pfam" id="PF17921">
    <property type="entry name" value="Integrase_H2C2"/>
    <property type="match status" value="1"/>
</dbReference>
<keyword evidence="18" id="KW-1185">Reference proteome</keyword>
<evidence type="ECO:0000256" key="11">
    <source>
        <dbReference type="ARBA" id="ARBA00022918"/>
    </source>
</evidence>
<evidence type="ECO:0000256" key="14">
    <source>
        <dbReference type="ARBA" id="ARBA00023172"/>
    </source>
</evidence>
<evidence type="ECO:0000256" key="3">
    <source>
        <dbReference type="ARBA" id="ARBA00022695"/>
    </source>
</evidence>
<dbReference type="PANTHER" id="PTHR37984">
    <property type="entry name" value="PROTEIN CBG26694"/>
    <property type="match status" value="1"/>
</dbReference>
<dbReference type="EMBL" id="CP144750">
    <property type="protein sequence ID" value="WVZ82752.1"/>
    <property type="molecule type" value="Genomic_DNA"/>
</dbReference>
<keyword evidence="3" id="KW-0548">Nucleotidyltransferase</keyword>
<gene>
    <name evidence="17" type="ORF">U9M48_029982</name>
</gene>
<evidence type="ECO:0000313" key="17">
    <source>
        <dbReference type="EMBL" id="WVZ82752.1"/>
    </source>
</evidence>
<dbReference type="InterPro" id="IPR000477">
    <property type="entry name" value="RT_dom"/>
</dbReference>
<dbReference type="GO" id="GO:0004190">
    <property type="term" value="F:aspartic-type endopeptidase activity"/>
    <property type="evidence" value="ECO:0007669"/>
    <property type="project" value="UniProtKB-KW"/>
</dbReference>
<dbReference type="Proteomes" id="UP001341281">
    <property type="component" value="Chromosome 06"/>
</dbReference>
<evidence type="ECO:0000256" key="7">
    <source>
        <dbReference type="ARBA" id="ARBA00022759"/>
    </source>
</evidence>
<evidence type="ECO:0000256" key="6">
    <source>
        <dbReference type="ARBA" id="ARBA00022750"/>
    </source>
</evidence>
<keyword evidence="15" id="KW-0511">Multifunctional enzyme</keyword>
<keyword evidence="1" id="KW-0645">Protease</keyword>
<dbReference type="Pfam" id="PF24626">
    <property type="entry name" value="SH3_Tf2-1"/>
    <property type="match status" value="1"/>
</dbReference>
<keyword evidence="2" id="KW-0808">Transferase</keyword>
<evidence type="ECO:0000256" key="4">
    <source>
        <dbReference type="ARBA" id="ARBA00022722"/>
    </source>
</evidence>
<keyword evidence="8" id="KW-0378">Hydrolase</keyword>
<dbReference type="SUPFAM" id="SSF50630">
    <property type="entry name" value="Acid proteases"/>
    <property type="match status" value="1"/>
</dbReference>
<reference evidence="17 18" key="1">
    <citation type="submission" date="2024-02" db="EMBL/GenBank/DDBJ databases">
        <title>High-quality chromosome-scale genome assembly of Pensacola bahiagrass (Paspalum notatum Flugge var. saurae).</title>
        <authorList>
            <person name="Vega J.M."/>
            <person name="Podio M."/>
            <person name="Orjuela J."/>
            <person name="Siena L.A."/>
            <person name="Pessino S.C."/>
            <person name="Combes M.C."/>
            <person name="Mariac C."/>
            <person name="Albertini E."/>
            <person name="Pupilli F."/>
            <person name="Ortiz J.P.A."/>
            <person name="Leblanc O."/>
        </authorList>
    </citation>
    <scope>NUCLEOTIDE SEQUENCE [LARGE SCALE GENOMIC DNA]</scope>
    <source>
        <strain evidence="17">R1</strain>
        <tissue evidence="17">Leaf</tissue>
    </source>
</reference>
<dbReference type="GO" id="GO:0004519">
    <property type="term" value="F:endonuclease activity"/>
    <property type="evidence" value="ECO:0007669"/>
    <property type="project" value="UniProtKB-KW"/>
</dbReference>
<evidence type="ECO:0000256" key="1">
    <source>
        <dbReference type="ARBA" id="ARBA00022670"/>
    </source>
</evidence>
<keyword evidence="4" id="KW-0540">Nuclease</keyword>
<dbReference type="SUPFAM" id="SSF56672">
    <property type="entry name" value="DNA/RNA polymerases"/>
    <property type="match status" value="1"/>
</dbReference>
<dbReference type="Pfam" id="PF00665">
    <property type="entry name" value="rve"/>
    <property type="match status" value="1"/>
</dbReference>
<dbReference type="Pfam" id="PF17919">
    <property type="entry name" value="RT_RNaseH_2"/>
    <property type="match status" value="1"/>
</dbReference>
<keyword evidence="11" id="KW-0695">RNA-directed DNA polymerase</keyword>
<keyword evidence="6" id="KW-0064">Aspartyl protease</keyword>
<keyword evidence="12" id="KW-0239">DNA-directed DNA polymerase</keyword>
<sequence length="1025" mass="117519">MPGNRQNRSAWIFSTASSNFMRGRVNHVGVEEAHDAPDVILGMFTVNSHPATILFDCGASHSFIATQFVARFNLPMSMMKNKMIVSSPGGDMLARHLCPKISIIIRGVEFLSNLIVLESKGLDIILGMDWLSKYNSVIDCAKKRVSVRGPGGKIVEYQAVPSNAPEARLNQINALTEIKVVNEFADVFPEELPGMPPDREIEFVIDLIPGTAPIYKRLYRMDANQLAELKEQIQELLDKGYIRPSTSPWGAPVIFVPKKDRTQRIALNDVTVKNKYPLPRIDDLFDQLKGASVFSKIDLRSGYHQLKIRASDIPKTAFVSRYGLYEFTVMSFGLTNAPAYFMYLMNKVFMEYLDKIVVVFIDDILVFSINEEEHEKHLRMVLQKLREKSTLCKIEQGGISVDPNKIKAVQDWVAPQNVLAGYYRRFVKNFSNIAQPLSKLLSKGATFEWTNKCRLSFEELKKRLTTTPVLIMLDVQKPFTVYCDASRQGLGCVLMQEGHVPDLNLRQRRWLELIKDYDVNINYHPGKANVVADALSRKSYCSHLIARARVLPQELYEECALFMFGILSHTDAVVLEVGATLEQDIRKGQQTDEKIQAIKQSIKEGRSSEFTEDEEGVVWYKQRLCVPNIESLRELILSEAHDSAYSIHPGSTKMYHDLKTWFWWYGMKRDVAEYVALCDTCQRVKAEHQRPAGLLQPLRIPEWNWEEISMDFIVGLPRTQSGFDSIWVIVDRLSKVAHFIPVKEKYTGQDMAELFMARIICLHGVPKRILSDRGTQFTSRFWKKLHEVMGTKLDFSSAYHPQTDGQTERDKSLPYAEFSYNNSYQASLKKVPFEVLYGRRCRTPLLWDQVGKKVVFGPDMVKEDERQVQEVRNNLKVAQSRQNSYADNRRRELTFEVGDHAYLKVSPIRGLRRFKVKGKLAPRYIGPFRIVDRKGAVAYQLELPAQLSGVHDVFHVSQLKKYLRVPEEQIPLEEVDTQKDLTYSEYPVKILEVSERVTRNKKIKCVRSNGNIIQKQSLLGKDKMI</sequence>
<dbReference type="Gene3D" id="1.10.340.70">
    <property type="match status" value="1"/>
</dbReference>
<dbReference type="InterPro" id="IPR056924">
    <property type="entry name" value="SH3_Tf2-1"/>
</dbReference>
<dbReference type="GO" id="GO:0006310">
    <property type="term" value="P:DNA recombination"/>
    <property type="evidence" value="ECO:0007669"/>
    <property type="project" value="UniProtKB-KW"/>
</dbReference>
<keyword evidence="5" id="KW-0479">Metal-binding</keyword>
<dbReference type="CDD" id="cd01647">
    <property type="entry name" value="RT_LTR"/>
    <property type="match status" value="1"/>
</dbReference>
<evidence type="ECO:0000256" key="2">
    <source>
        <dbReference type="ARBA" id="ARBA00022679"/>
    </source>
</evidence>
<dbReference type="InterPro" id="IPR043128">
    <property type="entry name" value="Rev_trsase/Diguanyl_cyclase"/>
</dbReference>
<dbReference type="Gene3D" id="3.30.70.270">
    <property type="match status" value="2"/>
</dbReference>
<name>A0AAQ3X265_PASNO</name>
<dbReference type="CDD" id="cd00303">
    <property type="entry name" value="retropepsin_like"/>
    <property type="match status" value="1"/>
</dbReference>
<evidence type="ECO:0000256" key="12">
    <source>
        <dbReference type="ARBA" id="ARBA00022932"/>
    </source>
</evidence>
<organism evidence="17 18">
    <name type="scientific">Paspalum notatum var. saurae</name>
    <dbReference type="NCBI Taxonomy" id="547442"/>
    <lineage>
        <taxon>Eukaryota</taxon>
        <taxon>Viridiplantae</taxon>
        <taxon>Streptophyta</taxon>
        <taxon>Embryophyta</taxon>
        <taxon>Tracheophyta</taxon>
        <taxon>Spermatophyta</taxon>
        <taxon>Magnoliopsida</taxon>
        <taxon>Liliopsida</taxon>
        <taxon>Poales</taxon>
        <taxon>Poaceae</taxon>
        <taxon>PACMAD clade</taxon>
        <taxon>Panicoideae</taxon>
        <taxon>Andropogonodae</taxon>
        <taxon>Paspaleae</taxon>
        <taxon>Paspalinae</taxon>
        <taxon>Paspalum</taxon>
    </lineage>
</organism>
<dbReference type="InterPro" id="IPR012337">
    <property type="entry name" value="RNaseH-like_sf"/>
</dbReference>
<dbReference type="InterPro" id="IPR036397">
    <property type="entry name" value="RNaseH_sf"/>
</dbReference>
<dbReference type="SUPFAM" id="SSF53098">
    <property type="entry name" value="Ribonuclease H-like"/>
    <property type="match status" value="1"/>
</dbReference>
<keyword evidence="10" id="KW-0229">DNA integration</keyword>
<dbReference type="Gene3D" id="3.30.420.10">
    <property type="entry name" value="Ribonuclease H-like superfamily/Ribonuclease H"/>
    <property type="match status" value="1"/>
</dbReference>
<dbReference type="AlphaFoldDB" id="A0AAQ3X265"/>
<evidence type="ECO:0000256" key="5">
    <source>
        <dbReference type="ARBA" id="ARBA00022723"/>
    </source>
</evidence>
<keyword evidence="9" id="KW-0460">Magnesium</keyword>
<dbReference type="PANTHER" id="PTHR37984:SF5">
    <property type="entry name" value="PROTEIN NYNRIN-LIKE"/>
    <property type="match status" value="1"/>
</dbReference>
<feature type="domain" description="Integrase catalytic" evidence="16">
    <location>
        <begin position="697"/>
        <end position="809"/>
    </location>
</feature>
<dbReference type="GO" id="GO:0003887">
    <property type="term" value="F:DNA-directed DNA polymerase activity"/>
    <property type="evidence" value="ECO:0007669"/>
    <property type="project" value="UniProtKB-KW"/>
</dbReference>